<feature type="transmembrane region" description="Helical" evidence="7">
    <location>
        <begin position="251"/>
        <end position="273"/>
    </location>
</feature>
<evidence type="ECO:0008006" key="10">
    <source>
        <dbReference type="Google" id="ProtNLM"/>
    </source>
</evidence>
<protein>
    <recommendedName>
        <fullName evidence="10">Polysaccharide biosynthesis protein</fullName>
    </recommendedName>
</protein>
<keyword evidence="5 7" id="KW-0472">Membrane</keyword>
<feature type="transmembrane region" description="Helical" evidence="7">
    <location>
        <begin position="181"/>
        <end position="205"/>
    </location>
</feature>
<dbReference type="GO" id="GO:0005886">
    <property type="term" value="C:plasma membrane"/>
    <property type="evidence" value="ECO:0007669"/>
    <property type="project" value="UniProtKB-SubCell"/>
</dbReference>
<dbReference type="EMBL" id="BIFH01000015">
    <property type="protein sequence ID" value="GCD94309.1"/>
    <property type="molecule type" value="Genomic_DNA"/>
</dbReference>
<keyword evidence="3 7" id="KW-0812">Transmembrane</keyword>
<dbReference type="AlphaFoldDB" id="A0A401YIE1"/>
<feature type="transmembrane region" description="Helical" evidence="7">
    <location>
        <begin position="46"/>
        <end position="66"/>
    </location>
</feature>
<feature type="transmembrane region" description="Helical" evidence="7">
    <location>
        <begin position="395"/>
        <end position="414"/>
    </location>
</feature>
<keyword evidence="9" id="KW-1185">Reference proteome</keyword>
<keyword evidence="4 7" id="KW-1133">Transmembrane helix</keyword>
<feature type="transmembrane region" description="Helical" evidence="7">
    <location>
        <begin position="153"/>
        <end position="175"/>
    </location>
</feature>
<dbReference type="OrthoDB" id="5241534at2"/>
<evidence type="ECO:0000256" key="2">
    <source>
        <dbReference type="ARBA" id="ARBA00022475"/>
    </source>
</evidence>
<comment type="subcellular location">
    <subcellularLocation>
        <location evidence="1">Cell membrane</location>
        <topology evidence="1">Multi-pass membrane protein</topology>
    </subcellularLocation>
</comment>
<comment type="caution">
    <text evidence="8">The sequence shown here is derived from an EMBL/GenBank/DDBJ whole genome shotgun (WGS) entry which is preliminary data.</text>
</comment>
<evidence type="ECO:0000256" key="7">
    <source>
        <dbReference type="SAM" id="Phobius"/>
    </source>
</evidence>
<organism evidence="8 9">
    <name type="scientific">Embleya hyalina</name>
    <dbReference type="NCBI Taxonomy" id="516124"/>
    <lineage>
        <taxon>Bacteria</taxon>
        <taxon>Bacillati</taxon>
        <taxon>Actinomycetota</taxon>
        <taxon>Actinomycetes</taxon>
        <taxon>Kitasatosporales</taxon>
        <taxon>Streptomycetaceae</taxon>
        <taxon>Embleya</taxon>
    </lineage>
</organism>
<feature type="compositionally biased region" description="Polar residues" evidence="6">
    <location>
        <begin position="434"/>
        <end position="445"/>
    </location>
</feature>
<evidence type="ECO:0000313" key="9">
    <source>
        <dbReference type="Proteomes" id="UP000286931"/>
    </source>
</evidence>
<gene>
    <name evidence="8" type="ORF">EHYA_01969</name>
</gene>
<name>A0A401YIE1_9ACTN</name>
<evidence type="ECO:0000313" key="8">
    <source>
        <dbReference type="EMBL" id="GCD94309.1"/>
    </source>
</evidence>
<proteinExistence type="predicted"/>
<dbReference type="Proteomes" id="UP000286931">
    <property type="component" value="Unassembled WGS sequence"/>
</dbReference>
<keyword evidence="2" id="KW-1003">Cell membrane</keyword>
<evidence type="ECO:0000256" key="5">
    <source>
        <dbReference type="ARBA" id="ARBA00023136"/>
    </source>
</evidence>
<dbReference type="PANTHER" id="PTHR30250:SF11">
    <property type="entry name" value="O-ANTIGEN TRANSPORTER-RELATED"/>
    <property type="match status" value="1"/>
</dbReference>
<sequence length="445" mass="45430">MRILTRAVGSLPPGTLLVGAGTAVVGAASYIHLAVAGHTLDADDMSGVSVLWTIIFSVGLGLFFPVEQEIARIVAARSVEGEGAGPVLRRGTVLACGMLAVVVAVIAAASGPLADKLFDGDKTLLTALAGALAGLVAVSVTRGTLAGLKMFKAYGASLALDGGLRIVFAVGLGVTGTRSPLMFSLVLTVAPLLATLIIAVPVLRAARPGRQVAWRELCGGLSLLVVSTLLAQMVVNMAVINVKLLEPEATALINALLSALILARVPLFVFGALQASLLPGLASIYASGDLAGFRNLMKRGALLVTALGVAGGLVATALGPWLVTILFDAPKNVLDYADFFWFSAGTICYMLAMVLGQGLMTMARHRFQLVAWIVGTAVLLGVTFLPGDIKLRVEIAYAAGSFAVALVMALALRLPARGGAGSRSADGSGVLPPTSLSVSSAPGSR</sequence>
<evidence type="ECO:0000256" key="3">
    <source>
        <dbReference type="ARBA" id="ARBA00022692"/>
    </source>
</evidence>
<feature type="transmembrane region" description="Helical" evidence="7">
    <location>
        <begin position="339"/>
        <end position="357"/>
    </location>
</feature>
<reference evidence="8 9" key="1">
    <citation type="submission" date="2018-12" db="EMBL/GenBank/DDBJ databases">
        <title>Draft genome sequence of Embleya hyalina NBRC 13850T.</title>
        <authorList>
            <person name="Komaki H."/>
            <person name="Hosoyama A."/>
            <person name="Kimura A."/>
            <person name="Ichikawa N."/>
            <person name="Tamura T."/>
        </authorList>
    </citation>
    <scope>NUCLEOTIDE SEQUENCE [LARGE SCALE GENOMIC DNA]</scope>
    <source>
        <strain evidence="8 9">NBRC 13850</strain>
    </source>
</reference>
<dbReference type="InterPro" id="IPR050833">
    <property type="entry name" value="Poly_Biosynth_Transport"/>
</dbReference>
<feature type="transmembrane region" description="Helical" evidence="7">
    <location>
        <begin position="217"/>
        <end position="239"/>
    </location>
</feature>
<feature type="transmembrane region" description="Helical" evidence="7">
    <location>
        <begin position="369"/>
        <end position="389"/>
    </location>
</feature>
<feature type="region of interest" description="Disordered" evidence="6">
    <location>
        <begin position="422"/>
        <end position="445"/>
    </location>
</feature>
<dbReference type="RefSeq" id="WP_126636491.1">
    <property type="nucleotide sequence ID" value="NZ_BIFH01000015.1"/>
</dbReference>
<evidence type="ECO:0000256" key="1">
    <source>
        <dbReference type="ARBA" id="ARBA00004651"/>
    </source>
</evidence>
<evidence type="ECO:0000256" key="6">
    <source>
        <dbReference type="SAM" id="MobiDB-lite"/>
    </source>
</evidence>
<feature type="transmembrane region" description="Helical" evidence="7">
    <location>
        <begin position="301"/>
        <end position="327"/>
    </location>
</feature>
<feature type="transmembrane region" description="Helical" evidence="7">
    <location>
        <begin position="87"/>
        <end position="111"/>
    </location>
</feature>
<feature type="transmembrane region" description="Helical" evidence="7">
    <location>
        <begin position="123"/>
        <end position="141"/>
    </location>
</feature>
<evidence type="ECO:0000256" key="4">
    <source>
        <dbReference type="ARBA" id="ARBA00022989"/>
    </source>
</evidence>
<dbReference type="PANTHER" id="PTHR30250">
    <property type="entry name" value="PST FAMILY PREDICTED COLANIC ACID TRANSPORTER"/>
    <property type="match status" value="1"/>
</dbReference>
<accession>A0A401YIE1</accession>